<evidence type="ECO:0000313" key="3">
    <source>
        <dbReference type="Proteomes" id="UP000694050"/>
    </source>
</evidence>
<accession>A0A8J5NTI6</accession>
<dbReference type="InterPro" id="IPR046676">
    <property type="entry name" value="DUF6546"/>
</dbReference>
<reference evidence="2" key="1">
    <citation type="submission" date="2021-04" db="EMBL/GenBank/DDBJ databases">
        <title>First draft genome resource for Brassicaceae pathogens Fusarium oxysporum f. sp. raphani and Fusarium oxysporum f. sp. rapae.</title>
        <authorList>
            <person name="Asai S."/>
        </authorList>
    </citation>
    <scope>NUCLEOTIDE SEQUENCE</scope>
    <source>
        <strain evidence="2">Tf1208</strain>
    </source>
</reference>
<dbReference type="AlphaFoldDB" id="A0A8J5NTI6"/>
<protein>
    <recommendedName>
        <fullName evidence="1">DUF6546 domain-containing protein</fullName>
    </recommendedName>
</protein>
<proteinExistence type="predicted"/>
<comment type="caution">
    <text evidence="2">The sequence shown here is derived from an EMBL/GenBank/DDBJ whole genome shotgun (WGS) entry which is preliminary data.</text>
</comment>
<dbReference type="Proteomes" id="UP000694050">
    <property type="component" value="Unassembled WGS sequence"/>
</dbReference>
<organism evidence="2 3">
    <name type="scientific">Fusarium oxysporum f. sp. rapae</name>
    <dbReference type="NCBI Taxonomy" id="485398"/>
    <lineage>
        <taxon>Eukaryota</taxon>
        <taxon>Fungi</taxon>
        <taxon>Dikarya</taxon>
        <taxon>Ascomycota</taxon>
        <taxon>Pezizomycotina</taxon>
        <taxon>Sordariomycetes</taxon>
        <taxon>Hypocreomycetidae</taxon>
        <taxon>Hypocreales</taxon>
        <taxon>Nectriaceae</taxon>
        <taxon>Fusarium</taxon>
        <taxon>Fusarium oxysporum species complex</taxon>
    </lineage>
</organism>
<feature type="domain" description="DUF6546" evidence="1">
    <location>
        <begin position="6"/>
        <end position="97"/>
    </location>
</feature>
<dbReference type="Pfam" id="PF20183">
    <property type="entry name" value="DUF6546"/>
    <property type="match status" value="1"/>
</dbReference>
<sequence>MVLPRSNKTLLESIFHAADRLEHIAVSYAFDARTFLDRLIETEFKALKTLALTSSCNNTTEDLFINAAEAVKKMHALEILEIWNHEAGQADVFRYETGPIPGSNHLAEHQGPQDLCNCGKELDKSVREWPVWIRYQV</sequence>
<name>A0A8J5NTI6_FUSOX</name>
<evidence type="ECO:0000313" key="2">
    <source>
        <dbReference type="EMBL" id="KAG7412786.1"/>
    </source>
</evidence>
<dbReference type="EMBL" id="JAELUQ010000006">
    <property type="protein sequence ID" value="KAG7412786.1"/>
    <property type="molecule type" value="Genomic_DNA"/>
</dbReference>
<gene>
    <name evidence="2" type="ORF">Forpe1208_v009345</name>
</gene>
<evidence type="ECO:0000259" key="1">
    <source>
        <dbReference type="Pfam" id="PF20183"/>
    </source>
</evidence>